<dbReference type="RefSeq" id="WP_016421067.1">
    <property type="nucleotide sequence ID" value="NZ_FNND01000007.1"/>
</dbReference>
<dbReference type="GeneID" id="85018518"/>
<gene>
    <name evidence="2" type="ORF">SAMN05444420_10721</name>
</gene>
<protein>
    <submittedName>
        <fullName evidence="2">Uncharacterized protein</fullName>
    </submittedName>
</protein>
<sequence length="56" mass="5540">MGNKAFGAGKNQGIKIGLEMGKKALENEKVKTAVTGGVAAVLGLIGGAIIKALSSK</sequence>
<keyword evidence="3" id="KW-1185">Reference proteome</keyword>
<organism evidence="2 3">
    <name type="scientific">Capnocytophaga granulosa</name>
    <dbReference type="NCBI Taxonomy" id="45242"/>
    <lineage>
        <taxon>Bacteria</taxon>
        <taxon>Pseudomonadati</taxon>
        <taxon>Bacteroidota</taxon>
        <taxon>Flavobacteriia</taxon>
        <taxon>Flavobacteriales</taxon>
        <taxon>Flavobacteriaceae</taxon>
        <taxon>Capnocytophaga</taxon>
    </lineage>
</organism>
<keyword evidence="1" id="KW-1133">Transmembrane helix</keyword>
<name>A0A1H2YEW6_9FLAO</name>
<comment type="caution">
    <text evidence="2">The sequence shown here is derived from an EMBL/GenBank/DDBJ whole genome shotgun (WGS) entry which is preliminary data.</text>
</comment>
<dbReference type="EMBL" id="FNND01000007">
    <property type="protein sequence ID" value="SDX03752.1"/>
    <property type="molecule type" value="Genomic_DNA"/>
</dbReference>
<keyword evidence="1" id="KW-0472">Membrane</keyword>
<reference evidence="2 3" key="1">
    <citation type="submission" date="2016-10" db="EMBL/GenBank/DDBJ databases">
        <authorList>
            <person name="Varghese N."/>
            <person name="Submissions S."/>
        </authorList>
    </citation>
    <scope>NUCLEOTIDE SEQUENCE [LARGE SCALE GENOMIC DNA]</scope>
    <source>
        <strain evidence="2 3">DSM 11449</strain>
    </source>
</reference>
<keyword evidence="1" id="KW-0812">Transmembrane</keyword>
<accession>A0A1H2YEW6</accession>
<evidence type="ECO:0000313" key="2">
    <source>
        <dbReference type="EMBL" id="SDX03752.1"/>
    </source>
</evidence>
<evidence type="ECO:0000256" key="1">
    <source>
        <dbReference type="SAM" id="Phobius"/>
    </source>
</evidence>
<proteinExistence type="predicted"/>
<dbReference type="Proteomes" id="UP000182771">
    <property type="component" value="Unassembled WGS sequence"/>
</dbReference>
<evidence type="ECO:0000313" key="3">
    <source>
        <dbReference type="Proteomes" id="UP000182771"/>
    </source>
</evidence>
<dbReference type="AlphaFoldDB" id="A0A1H2YEW6"/>
<feature type="transmembrane region" description="Helical" evidence="1">
    <location>
        <begin position="33"/>
        <end position="53"/>
    </location>
</feature>